<sequence>MRFTDLVRAISARAMFASHGVLAVWSVHMVFNGLWPFYLMAGAAPLLLETLLCITLNGGREWGRFCPGVACYLIWVLPTLWTLEQVALYERMSKGHNCSLFTHEDIKELTANQWVETSFALETTRQIILLVIIISRWLMPRGHMTHDQLSQLLLAYTGVAADITDFRAALRLRLSQVRCDEVLNNAMLALWSLSLLQFTVRITPSATISHQTGLLSGYLGGDPNREFQNELIAAVSSIAMQDCPFLVARTTLMVVYNIYQPSIIFFMFKNVVGIIIMVYRLTIVNKGIFRREERKIEQLLLARDLIISHHYRFRSFA</sequence>
<evidence type="ECO:0000313" key="3">
    <source>
        <dbReference type="Proteomes" id="UP001519460"/>
    </source>
</evidence>
<dbReference type="Pfam" id="PF09772">
    <property type="entry name" value="Tmem26"/>
    <property type="match status" value="1"/>
</dbReference>
<proteinExistence type="predicted"/>
<keyword evidence="3" id="KW-1185">Reference proteome</keyword>
<keyword evidence="1" id="KW-0812">Transmembrane</keyword>
<keyword evidence="1" id="KW-1133">Transmembrane helix</keyword>
<dbReference type="Proteomes" id="UP001519460">
    <property type="component" value="Unassembled WGS sequence"/>
</dbReference>
<evidence type="ECO:0000313" key="2">
    <source>
        <dbReference type="EMBL" id="KAK7501846.1"/>
    </source>
</evidence>
<keyword evidence="1" id="KW-0472">Membrane</keyword>
<organism evidence="2 3">
    <name type="scientific">Batillaria attramentaria</name>
    <dbReference type="NCBI Taxonomy" id="370345"/>
    <lineage>
        <taxon>Eukaryota</taxon>
        <taxon>Metazoa</taxon>
        <taxon>Spiralia</taxon>
        <taxon>Lophotrochozoa</taxon>
        <taxon>Mollusca</taxon>
        <taxon>Gastropoda</taxon>
        <taxon>Caenogastropoda</taxon>
        <taxon>Sorbeoconcha</taxon>
        <taxon>Cerithioidea</taxon>
        <taxon>Batillariidae</taxon>
        <taxon>Batillaria</taxon>
    </lineage>
</organism>
<protein>
    <submittedName>
        <fullName evidence="2">Uncharacterized protein</fullName>
    </submittedName>
</protein>
<dbReference type="EMBL" id="JACVVK020000029">
    <property type="protein sequence ID" value="KAK7501846.1"/>
    <property type="molecule type" value="Genomic_DNA"/>
</dbReference>
<gene>
    <name evidence="2" type="ORF">BaRGS_00006932</name>
</gene>
<dbReference type="PANTHER" id="PTHR22168:SF3">
    <property type="entry name" value="TRANSMEMBRANE PROTEIN 26"/>
    <property type="match status" value="1"/>
</dbReference>
<reference evidence="2 3" key="1">
    <citation type="journal article" date="2023" name="Sci. Data">
        <title>Genome assembly of the Korean intertidal mud-creeper Batillaria attramentaria.</title>
        <authorList>
            <person name="Patra A.K."/>
            <person name="Ho P.T."/>
            <person name="Jun S."/>
            <person name="Lee S.J."/>
            <person name="Kim Y."/>
            <person name="Won Y.J."/>
        </authorList>
    </citation>
    <scope>NUCLEOTIDE SEQUENCE [LARGE SCALE GENOMIC DNA]</scope>
    <source>
        <strain evidence="2">Wonlab-2016</strain>
    </source>
</reference>
<evidence type="ECO:0000256" key="1">
    <source>
        <dbReference type="SAM" id="Phobius"/>
    </source>
</evidence>
<dbReference type="AlphaFoldDB" id="A0ABD0LRR2"/>
<accession>A0ABD0LRR2</accession>
<dbReference type="PANTHER" id="PTHR22168">
    <property type="entry name" value="TMEM26 PROTEIN"/>
    <property type="match status" value="1"/>
</dbReference>
<name>A0ABD0LRR2_9CAEN</name>
<comment type="caution">
    <text evidence="2">The sequence shown here is derived from an EMBL/GenBank/DDBJ whole genome shotgun (WGS) entry which is preliminary data.</text>
</comment>
<dbReference type="InterPro" id="IPR019169">
    <property type="entry name" value="Transmembrane_26"/>
</dbReference>
<feature type="transmembrane region" description="Helical" evidence="1">
    <location>
        <begin position="258"/>
        <end position="281"/>
    </location>
</feature>